<evidence type="ECO:0000256" key="10">
    <source>
        <dbReference type="RuleBase" id="RU361166"/>
    </source>
</evidence>
<evidence type="ECO:0000256" key="6">
    <source>
        <dbReference type="ARBA" id="ARBA00023295"/>
    </source>
</evidence>
<evidence type="ECO:0000259" key="11">
    <source>
        <dbReference type="Pfam" id="PF00759"/>
    </source>
</evidence>
<dbReference type="EMBL" id="KU881650">
    <property type="protein sequence ID" value="AOV94254.1"/>
    <property type="molecule type" value="mRNA"/>
</dbReference>
<dbReference type="InterPro" id="IPR008928">
    <property type="entry name" value="6-hairpin_glycosidase_sf"/>
</dbReference>
<dbReference type="PROSITE" id="PS00592">
    <property type="entry name" value="GH9_2"/>
    <property type="match status" value="1"/>
</dbReference>
<keyword evidence="6 8" id="KW-0326">Glycosidase</keyword>
<keyword evidence="5 8" id="KW-0119">Carbohydrate metabolism</keyword>
<evidence type="ECO:0000256" key="1">
    <source>
        <dbReference type="ARBA" id="ARBA00000966"/>
    </source>
</evidence>
<feature type="active site" evidence="8">
    <location>
        <position position="382"/>
    </location>
</feature>
<dbReference type="PANTHER" id="PTHR22298">
    <property type="entry name" value="ENDO-1,4-BETA-GLUCANASE"/>
    <property type="match status" value="1"/>
</dbReference>
<evidence type="ECO:0000256" key="5">
    <source>
        <dbReference type="ARBA" id="ARBA00023277"/>
    </source>
</evidence>
<feature type="signal peptide" evidence="10">
    <location>
        <begin position="1"/>
        <end position="22"/>
    </location>
</feature>
<dbReference type="FunFam" id="1.50.10.10:FF:000020">
    <property type="entry name" value="Endoglucanase"/>
    <property type="match status" value="1"/>
</dbReference>
<dbReference type="InterPro" id="IPR018221">
    <property type="entry name" value="Glyco_hydro_9_His_AS"/>
</dbReference>
<comment type="catalytic activity">
    <reaction evidence="1 10">
        <text>Endohydrolysis of (1-&gt;4)-beta-D-glucosidic linkages in cellulose, lichenin and cereal beta-D-glucans.</text>
        <dbReference type="EC" id="3.2.1.4"/>
    </reaction>
</comment>
<keyword evidence="4 10" id="KW-0136">Cellulose degradation</keyword>
<dbReference type="InterPro" id="IPR001701">
    <property type="entry name" value="Glyco_hydro_9"/>
</dbReference>
<evidence type="ECO:0000256" key="8">
    <source>
        <dbReference type="PROSITE-ProRule" id="PRU10059"/>
    </source>
</evidence>
<dbReference type="EC" id="3.2.1.4" evidence="10"/>
<dbReference type="GO" id="GO:0030245">
    <property type="term" value="P:cellulose catabolic process"/>
    <property type="evidence" value="ECO:0007669"/>
    <property type="project" value="UniProtKB-KW"/>
</dbReference>
<comment type="similarity">
    <text evidence="2 8 10">Belongs to the glycosyl hydrolase 9 (cellulase E) family.</text>
</comment>
<dbReference type="InterPro" id="IPR033126">
    <property type="entry name" value="Glyco_hydro_9_Asp/Glu_AS"/>
</dbReference>
<reference evidence="12" key="1">
    <citation type="submission" date="2016-03" db="EMBL/GenBank/DDBJ databases">
        <title>Discovery and Characterization of the Webspinner Antipaluria urichii cellulases.</title>
        <authorList>
            <person name="Shelomi M."/>
        </authorList>
    </citation>
    <scope>NUCLEOTIDE SEQUENCE</scope>
    <source>
        <strain evidence="12">ANU5</strain>
        <tissue evidence="12">Whole organism</tissue>
    </source>
</reference>
<feature type="active site" evidence="9">
    <location>
        <position position="435"/>
    </location>
</feature>
<name>A0A288QX39_9NEOP</name>
<keyword evidence="7 8" id="KW-0624">Polysaccharide degradation</keyword>
<evidence type="ECO:0000256" key="7">
    <source>
        <dbReference type="ARBA" id="ARBA00023326"/>
    </source>
</evidence>
<accession>A0A288QX39</accession>
<dbReference type="GO" id="GO:0008810">
    <property type="term" value="F:cellulase activity"/>
    <property type="evidence" value="ECO:0007669"/>
    <property type="project" value="UniProtKB-EC"/>
</dbReference>
<dbReference type="PROSITE" id="PS00698">
    <property type="entry name" value="GH9_3"/>
    <property type="match status" value="1"/>
</dbReference>
<protein>
    <recommendedName>
        <fullName evidence="10">Endoglucanase</fullName>
        <ecNumber evidence="10">3.2.1.4</ecNumber>
    </recommendedName>
</protein>
<feature type="chain" id="PRO_5017850916" description="Endoglucanase" evidence="10">
    <location>
        <begin position="23"/>
        <end position="456"/>
    </location>
</feature>
<feature type="active site" evidence="9">
    <location>
        <position position="426"/>
    </location>
</feature>
<proteinExistence type="evidence at transcript level"/>
<evidence type="ECO:0000256" key="4">
    <source>
        <dbReference type="ARBA" id="ARBA00023001"/>
    </source>
</evidence>
<keyword evidence="3 8" id="KW-0378">Hydrolase</keyword>
<dbReference type="AlphaFoldDB" id="A0A288QX39"/>
<dbReference type="Pfam" id="PF00759">
    <property type="entry name" value="Glyco_hydro_9"/>
    <property type="match status" value="1"/>
</dbReference>
<sequence length="456" mass="50672">MVQLQCLSILFILVAVLSVAVSYDYKQVLNYSMLFYEAQRSGKLPADQHVTWRKDSALGDKGNDGEDLTGGYYDAGDLVKFGFPMAYTITMLSWGVIAYQKGYEDAGLADNIHEAIKWGTDYFLKCHVSENELYGQVGNGDIDHAWWGRPEDMTMERPAYKLTESAPGSELAGETAAALAAASIVFQNVNVDYSDELLEHAKQLFDFANNNRKSYVDSITDAAKFYDSFNGYGDELVWAAAWLAKATNDQSYLDKANDLYEEFSIASLKTLNLSWGDKTAGIEALMAQITDSDSHKQKLKSYVEDVMNNRPRTPKGLVYLNDWGSLRYSANAVFIAMRTADLGIDGFDSYISFAKSQIGYMLGDTGRSFVVGFGENFPTHAHHRASSCPDIPIPCDYHQYNATTPNPHMLYGALVGGPDENDQYTDVRTDYEHNEVACDYNAAFSGVLAAFIQHGY</sequence>
<evidence type="ECO:0000256" key="2">
    <source>
        <dbReference type="ARBA" id="ARBA00007072"/>
    </source>
</evidence>
<evidence type="ECO:0000256" key="9">
    <source>
        <dbReference type="PROSITE-ProRule" id="PRU10060"/>
    </source>
</evidence>
<evidence type="ECO:0000313" key="12">
    <source>
        <dbReference type="EMBL" id="AOV94254.1"/>
    </source>
</evidence>
<keyword evidence="10" id="KW-0732">Signal</keyword>
<feature type="domain" description="Glycoside hydrolase family 9" evidence="11">
    <location>
        <begin position="25"/>
        <end position="448"/>
    </location>
</feature>
<evidence type="ECO:0000256" key="3">
    <source>
        <dbReference type="ARBA" id="ARBA00022801"/>
    </source>
</evidence>
<organism evidence="12">
    <name type="scientific">Antipaluria urichi</name>
    <dbReference type="NCBI Taxonomy" id="270842"/>
    <lineage>
        <taxon>Eukaryota</taxon>
        <taxon>Metazoa</taxon>
        <taxon>Ecdysozoa</taxon>
        <taxon>Arthropoda</taxon>
        <taxon>Hexapoda</taxon>
        <taxon>Insecta</taxon>
        <taxon>Pterygota</taxon>
        <taxon>Neoptera</taxon>
        <taxon>Polyneoptera</taxon>
        <taxon>Embioptera</taxon>
        <taxon>Clothodidae</taxon>
        <taxon>Antipaluria</taxon>
    </lineage>
</organism>
<dbReference type="Gene3D" id="1.50.10.10">
    <property type="match status" value="1"/>
</dbReference>
<dbReference type="SUPFAM" id="SSF48208">
    <property type="entry name" value="Six-hairpin glycosidases"/>
    <property type="match status" value="1"/>
</dbReference>
<dbReference type="InterPro" id="IPR012341">
    <property type="entry name" value="6hp_glycosidase-like_sf"/>
</dbReference>